<protein>
    <submittedName>
        <fullName evidence="2">Membrane protein YphA (DoxX/SURF4 family)</fullName>
    </submittedName>
</protein>
<proteinExistence type="predicted"/>
<dbReference type="EMBL" id="JAUSUE010000008">
    <property type="protein sequence ID" value="MDQ0203642.1"/>
    <property type="molecule type" value="Genomic_DNA"/>
</dbReference>
<keyword evidence="1" id="KW-1133">Transmembrane helix</keyword>
<dbReference type="Proteomes" id="UP001239167">
    <property type="component" value="Unassembled WGS sequence"/>
</dbReference>
<reference evidence="2 3" key="1">
    <citation type="submission" date="2023-07" db="EMBL/GenBank/DDBJ databases">
        <title>Genomic Encyclopedia of Type Strains, Phase IV (KMG-IV): sequencing the most valuable type-strain genomes for metagenomic binning, comparative biology and taxonomic classification.</title>
        <authorList>
            <person name="Goeker M."/>
        </authorList>
    </citation>
    <scope>NUCLEOTIDE SEQUENCE [LARGE SCALE GENOMIC DNA]</scope>
    <source>
        <strain evidence="2 3">DSM 16980</strain>
    </source>
</reference>
<accession>A0ABT9Y738</accession>
<sequence>MFTYFTVFGELAADIALLCGILTPLALLLGMLLNYNYLLAGTVKYESFTDSSGNTASVGRYSKL</sequence>
<name>A0ABT9Y738_9FIRM</name>
<evidence type="ECO:0000256" key="1">
    <source>
        <dbReference type="SAM" id="Phobius"/>
    </source>
</evidence>
<evidence type="ECO:0000313" key="3">
    <source>
        <dbReference type="Proteomes" id="UP001239167"/>
    </source>
</evidence>
<dbReference type="RefSeq" id="WP_196604458.1">
    <property type="nucleotide sequence ID" value="NZ_CP116940.1"/>
</dbReference>
<keyword evidence="3" id="KW-1185">Reference proteome</keyword>
<keyword evidence="1" id="KW-0472">Membrane</keyword>
<evidence type="ECO:0000313" key="2">
    <source>
        <dbReference type="EMBL" id="MDQ0203642.1"/>
    </source>
</evidence>
<keyword evidence="1" id="KW-0812">Transmembrane</keyword>
<organism evidence="2 3">
    <name type="scientific">Pectinatus haikarae</name>
    <dbReference type="NCBI Taxonomy" id="349096"/>
    <lineage>
        <taxon>Bacteria</taxon>
        <taxon>Bacillati</taxon>
        <taxon>Bacillota</taxon>
        <taxon>Negativicutes</taxon>
        <taxon>Selenomonadales</taxon>
        <taxon>Selenomonadaceae</taxon>
        <taxon>Pectinatus</taxon>
    </lineage>
</organism>
<feature type="transmembrane region" description="Helical" evidence="1">
    <location>
        <begin position="15"/>
        <end position="35"/>
    </location>
</feature>
<gene>
    <name evidence="2" type="ORF">J2S01_001359</name>
</gene>
<comment type="caution">
    <text evidence="2">The sequence shown here is derived from an EMBL/GenBank/DDBJ whole genome shotgun (WGS) entry which is preliminary data.</text>
</comment>